<feature type="transmembrane region" description="Helical" evidence="1">
    <location>
        <begin position="5"/>
        <end position="27"/>
    </location>
</feature>
<name>A0AAW5E0U9_9BACI</name>
<feature type="transmembrane region" description="Helical" evidence="1">
    <location>
        <begin position="39"/>
        <end position="57"/>
    </location>
</feature>
<keyword evidence="1" id="KW-0472">Membrane</keyword>
<gene>
    <name evidence="2" type="ORF">MJG50_14460</name>
</gene>
<dbReference type="NCBIfam" id="TIGR04086">
    <property type="entry name" value="TIGR04086_membr"/>
    <property type="match status" value="1"/>
</dbReference>
<proteinExistence type="predicted"/>
<comment type="caution">
    <text evidence="2">The sequence shown here is derived from an EMBL/GenBank/DDBJ whole genome shotgun (WGS) entry which is preliminary data.</text>
</comment>
<keyword evidence="3" id="KW-1185">Reference proteome</keyword>
<sequence length="124" mass="13300">MGVAIFYGVIAIFIIVILFSLLFSLLLKFTSVQESSLSWVILASSFIALFIGGFVSGGKGKEKGWLIGGGTGLLYSVIVFLIQYLGYDATFTAEQAMYHLGFLAIAIIGGIFGVNMSTPSRREA</sequence>
<dbReference type="Proteomes" id="UP001431131">
    <property type="component" value="Unassembled WGS sequence"/>
</dbReference>
<dbReference type="InterPro" id="IPR023804">
    <property type="entry name" value="DUF3792_TM"/>
</dbReference>
<feature type="transmembrane region" description="Helical" evidence="1">
    <location>
        <begin position="96"/>
        <end position="114"/>
    </location>
</feature>
<evidence type="ECO:0000313" key="3">
    <source>
        <dbReference type="Proteomes" id="UP001431131"/>
    </source>
</evidence>
<keyword evidence="1" id="KW-0812">Transmembrane</keyword>
<dbReference type="EMBL" id="JAKTTI010000024">
    <property type="protein sequence ID" value="MCH1626537.1"/>
    <property type="molecule type" value="Genomic_DNA"/>
</dbReference>
<feature type="transmembrane region" description="Helical" evidence="1">
    <location>
        <begin position="64"/>
        <end position="84"/>
    </location>
</feature>
<dbReference type="Pfam" id="PF12670">
    <property type="entry name" value="DUF3792"/>
    <property type="match status" value="1"/>
</dbReference>
<organism evidence="2 3">
    <name type="scientific">Fredinandcohnia quinoae</name>
    <dbReference type="NCBI Taxonomy" id="2918902"/>
    <lineage>
        <taxon>Bacteria</taxon>
        <taxon>Bacillati</taxon>
        <taxon>Bacillota</taxon>
        <taxon>Bacilli</taxon>
        <taxon>Bacillales</taxon>
        <taxon>Bacillaceae</taxon>
        <taxon>Fredinandcohnia</taxon>
    </lineage>
</organism>
<evidence type="ECO:0000256" key="1">
    <source>
        <dbReference type="SAM" id="Phobius"/>
    </source>
</evidence>
<evidence type="ECO:0000313" key="2">
    <source>
        <dbReference type="EMBL" id="MCH1626537.1"/>
    </source>
</evidence>
<keyword evidence="1" id="KW-1133">Transmembrane helix</keyword>
<reference evidence="2" key="1">
    <citation type="submission" date="2022-02" db="EMBL/GenBank/DDBJ databases">
        <title>Fredinandcohnia quinoae sp. nov. isolated from Chenopodium quinoa seeds.</title>
        <authorList>
            <person name="Saati-Santamaria Z."/>
            <person name="Flores-Felix J.D."/>
            <person name="Igual J.M."/>
            <person name="Velazquez E."/>
            <person name="Garcia-Fraile P."/>
            <person name="Martinez-Molina E."/>
        </authorList>
    </citation>
    <scope>NUCLEOTIDE SEQUENCE</scope>
    <source>
        <strain evidence="2">SECRCQ15</strain>
    </source>
</reference>
<dbReference type="AlphaFoldDB" id="A0AAW5E0U9"/>
<dbReference type="RefSeq" id="WP_240256518.1">
    <property type="nucleotide sequence ID" value="NZ_JAKTTI010000024.1"/>
</dbReference>
<protein>
    <submittedName>
        <fullName evidence="2">TIGR04086 family membrane protein</fullName>
    </submittedName>
</protein>
<accession>A0AAW5E0U9</accession>